<dbReference type="InterPro" id="IPR058913">
    <property type="entry name" value="Integrase_dom_put"/>
</dbReference>
<dbReference type="GeneID" id="116291493"/>
<sequence>MASTLPDYLFSVLDEAEGLLCNQSVDINSLEMHAVILDRTVGFLRELSESDIDDQQDWVSLSRSFSDVLGDIQNKIFEISRRPTTPVQRQCTVTHTGEPGKPAIQISSEMIENLRGLGFTWKLIADMMGVSRWTLYRRMRECGVNSASNFSPLTDEELDSKVSSYMTRYGGTTGQSYIIGHLRSLGLRVQRSRVRESIARLDPKNSAIRWGVVVSRRRYYVSWPNSLWHLDGHHSLIRWGFVVHGCIDGFSRRVMFLQCNPNNLSQTVLSLFLDAIESSGGLWPSRIRVDKGVENVLVCDAMVEARGENRGSFIAGPSTHNQRIERLWRDVFRCVLHHFYYVFYAMEDSGILNVMNPVHMFTLHFAFLQRINQALLEYMEAFNNHGIRTARNWSPYQLWLNGIMHADNPLTKGKLDEDPVDFQHYGQDPDAPSPFDESENNVQVPPINLDHADDITVKLQQNINPLGSSTEMGIDIYLEALKFVENFISEQIQ</sequence>
<dbReference type="GO" id="GO:0015074">
    <property type="term" value="P:DNA integration"/>
    <property type="evidence" value="ECO:0007669"/>
    <property type="project" value="InterPro"/>
</dbReference>
<organism evidence="3 4">
    <name type="scientific">Actinia tenebrosa</name>
    <name type="common">Australian red waratah sea anemone</name>
    <dbReference type="NCBI Taxonomy" id="6105"/>
    <lineage>
        <taxon>Eukaryota</taxon>
        <taxon>Metazoa</taxon>
        <taxon>Cnidaria</taxon>
        <taxon>Anthozoa</taxon>
        <taxon>Hexacorallia</taxon>
        <taxon>Actiniaria</taxon>
        <taxon>Actiniidae</taxon>
        <taxon>Actinia</taxon>
    </lineage>
</organism>
<dbReference type="KEGG" id="aten:116291493"/>
<protein>
    <submittedName>
        <fullName evidence="4">Uncharacterized protein LOC116291493</fullName>
    </submittedName>
</protein>
<dbReference type="Pfam" id="PF24764">
    <property type="entry name" value="rva_4"/>
    <property type="match status" value="1"/>
</dbReference>
<evidence type="ECO:0000256" key="1">
    <source>
        <dbReference type="SAM" id="MobiDB-lite"/>
    </source>
</evidence>
<dbReference type="SUPFAM" id="SSF53098">
    <property type="entry name" value="Ribonuclease H-like"/>
    <property type="match status" value="1"/>
</dbReference>
<name>A0A6P8HDM6_ACTTE</name>
<evidence type="ECO:0000313" key="4">
    <source>
        <dbReference type="RefSeq" id="XP_031554524.1"/>
    </source>
</evidence>
<gene>
    <name evidence="4" type="primary">LOC116291493</name>
</gene>
<keyword evidence="3" id="KW-1185">Reference proteome</keyword>
<proteinExistence type="predicted"/>
<dbReference type="OrthoDB" id="5949087at2759"/>
<feature type="domain" description="Integrase catalytic" evidence="2">
    <location>
        <begin position="220"/>
        <end position="403"/>
    </location>
</feature>
<dbReference type="PROSITE" id="PS50994">
    <property type="entry name" value="INTEGRASE"/>
    <property type="match status" value="1"/>
</dbReference>
<evidence type="ECO:0000313" key="3">
    <source>
        <dbReference type="Proteomes" id="UP000515163"/>
    </source>
</evidence>
<dbReference type="Gene3D" id="3.30.420.10">
    <property type="entry name" value="Ribonuclease H-like superfamily/Ribonuclease H"/>
    <property type="match status" value="1"/>
</dbReference>
<dbReference type="InParanoid" id="A0A6P8HDM6"/>
<dbReference type="PANTHER" id="PTHR46791">
    <property type="entry name" value="EXPRESSED PROTEIN"/>
    <property type="match status" value="1"/>
</dbReference>
<evidence type="ECO:0000259" key="2">
    <source>
        <dbReference type="PROSITE" id="PS50994"/>
    </source>
</evidence>
<dbReference type="GO" id="GO:0003676">
    <property type="term" value="F:nucleic acid binding"/>
    <property type="evidence" value="ECO:0007669"/>
    <property type="project" value="InterPro"/>
</dbReference>
<dbReference type="Proteomes" id="UP000515163">
    <property type="component" value="Unplaced"/>
</dbReference>
<reference evidence="4" key="1">
    <citation type="submission" date="2025-08" db="UniProtKB">
        <authorList>
            <consortium name="RefSeq"/>
        </authorList>
    </citation>
    <scope>IDENTIFICATION</scope>
    <source>
        <tissue evidence="4">Tentacle</tissue>
    </source>
</reference>
<dbReference type="AlphaFoldDB" id="A0A6P8HDM6"/>
<dbReference type="InterPro" id="IPR036397">
    <property type="entry name" value="RNaseH_sf"/>
</dbReference>
<dbReference type="RefSeq" id="XP_031554524.1">
    <property type="nucleotide sequence ID" value="XM_031698664.1"/>
</dbReference>
<dbReference type="InterPro" id="IPR001584">
    <property type="entry name" value="Integrase_cat-core"/>
</dbReference>
<dbReference type="PANTHER" id="PTHR46791:SF5">
    <property type="entry name" value="CLR5 DOMAIN-CONTAINING PROTEIN-RELATED"/>
    <property type="match status" value="1"/>
</dbReference>
<accession>A0A6P8HDM6</accession>
<feature type="region of interest" description="Disordered" evidence="1">
    <location>
        <begin position="422"/>
        <end position="443"/>
    </location>
</feature>
<dbReference type="InterPro" id="IPR012337">
    <property type="entry name" value="RNaseH-like_sf"/>
</dbReference>